<dbReference type="AlphaFoldDB" id="A0AA37HNU2"/>
<reference evidence="1" key="1">
    <citation type="journal article" date="2016" name="Front. Microbiol.">
        <title>Genome Sequence of the Piezophilic, Mesophilic Sulfate-Reducing Bacterium Desulfovibrio indicus J2T.</title>
        <authorList>
            <person name="Cao J."/>
            <person name="Maignien L."/>
            <person name="Shao Z."/>
            <person name="Alain K."/>
            <person name="Jebbar M."/>
        </authorList>
    </citation>
    <scope>NUCLEOTIDE SEQUENCE</scope>
    <source>
        <strain evidence="1">NBRC 103626</strain>
    </source>
</reference>
<name>A0AA37HNU2_9HYPH</name>
<dbReference type="EMBL" id="BPQM01000059">
    <property type="protein sequence ID" value="GJD79257.1"/>
    <property type="molecule type" value="Genomic_DNA"/>
</dbReference>
<sequence length="74" mass="8374">MSGRCERFRIASFNDTVSERESLALPSARSLRRSSVDRGMIVKFYIGPAHPFAYQRLGEPSILQIVDKIMAKKS</sequence>
<evidence type="ECO:0000313" key="2">
    <source>
        <dbReference type="Proteomes" id="UP001055108"/>
    </source>
</evidence>
<dbReference type="Proteomes" id="UP001055108">
    <property type="component" value="Unassembled WGS sequence"/>
</dbReference>
<keyword evidence="2" id="KW-1185">Reference proteome</keyword>
<organism evidence="1 2">
    <name type="scientific">Methylobacterium gregans</name>
    <dbReference type="NCBI Taxonomy" id="374424"/>
    <lineage>
        <taxon>Bacteria</taxon>
        <taxon>Pseudomonadati</taxon>
        <taxon>Pseudomonadota</taxon>
        <taxon>Alphaproteobacteria</taxon>
        <taxon>Hyphomicrobiales</taxon>
        <taxon>Methylobacteriaceae</taxon>
        <taxon>Methylobacterium</taxon>
    </lineage>
</organism>
<gene>
    <name evidence="1" type="ORF">NBEOAGPD_2481</name>
</gene>
<comment type="caution">
    <text evidence="1">The sequence shown here is derived from an EMBL/GenBank/DDBJ whole genome shotgun (WGS) entry which is preliminary data.</text>
</comment>
<evidence type="ECO:0000313" key="1">
    <source>
        <dbReference type="EMBL" id="GJD79257.1"/>
    </source>
</evidence>
<proteinExistence type="predicted"/>
<protein>
    <submittedName>
        <fullName evidence="1">Uncharacterized protein</fullName>
    </submittedName>
</protein>
<reference evidence="1" key="2">
    <citation type="submission" date="2021-08" db="EMBL/GenBank/DDBJ databases">
        <authorList>
            <person name="Tani A."/>
            <person name="Ola A."/>
            <person name="Ogura Y."/>
            <person name="Katsura K."/>
            <person name="Hayashi T."/>
        </authorList>
    </citation>
    <scope>NUCLEOTIDE SEQUENCE</scope>
    <source>
        <strain evidence="1">NBRC 103626</strain>
    </source>
</reference>
<accession>A0AA37HNU2</accession>